<organism evidence="1 2">
    <name type="scientific">Trichinella spiralis</name>
    <name type="common">Trichina worm</name>
    <dbReference type="NCBI Taxonomy" id="6334"/>
    <lineage>
        <taxon>Eukaryota</taxon>
        <taxon>Metazoa</taxon>
        <taxon>Ecdysozoa</taxon>
        <taxon>Nematoda</taxon>
        <taxon>Enoplea</taxon>
        <taxon>Dorylaimia</taxon>
        <taxon>Trichinellida</taxon>
        <taxon>Trichinellidae</taxon>
        <taxon>Trichinella</taxon>
    </lineage>
</organism>
<comment type="caution">
    <text evidence="1">The sequence shown here is derived from an EMBL/GenBank/DDBJ whole genome shotgun (WGS) entry which is preliminary data.</text>
</comment>
<protein>
    <submittedName>
        <fullName evidence="1">Aspartyl/glutamyl-tRNA(Asn/Gln) amidotransferase subunit</fullName>
    </submittedName>
</protein>
<dbReference type="EMBL" id="JBEUSY010000429">
    <property type="protein sequence ID" value="KAL1233742.1"/>
    <property type="molecule type" value="Genomic_DNA"/>
</dbReference>
<evidence type="ECO:0000313" key="2">
    <source>
        <dbReference type="Proteomes" id="UP001558632"/>
    </source>
</evidence>
<name>A0ABR3KAK8_TRISP</name>
<sequence length="158" mass="18064">MTGPQILMPWMNARHMEANCHMAITSQKLSSKYVREHEQSSCISKQSVCSSSSSCILIWLNKRGTNVTAKDLSDRMLKIQVKINIDGNDNDSEKRDHDISESTAEQFDTLIRRGKYFKCDAMDSCLGKDIMQIIMNEMASFESDSNVQGQYKYHTMHL</sequence>
<evidence type="ECO:0000313" key="1">
    <source>
        <dbReference type="EMBL" id="KAL1233742.1"/>
    </source>
</evidence>
<accession>A0ABR3KAK8</accession>
<proteinExistence type="predicted"/>
<reference evidence="1 2" key="1">
    <citation type="submission" date="2024-07" db="EMBL/GenBank/DDBJ databases">
        <title>Enhanced genomic and transcriptomic resources for Trichinella pseudospiralis and T. spiralis underpin the discovery of pronounced molecular differences between stages and species.</title>
        <authorList>
            <person name="Pasi K.K."/>
            <person name="La Rosa G."/>
            <person name="Gomez-Morales M.A."/>
            <person name="Tosini F."/>
            <person name="Sumanam S."/>
            <person name="Young N.D."/>
            <person name="Chang B.C."/>
            <person name="Robin G.B."/>
        </authorList>
    </citation>
    <scope>NUCLEOTIDE SEQUENCE [LARGE SCALE GENOMIC DNA]</scope>
    <source>
        <strain evidence="1">ISS534</strain>
    </source>
</reference>
<gene>
    <name evidence="1" type="ORF">TSPI_01457</name>
</gene>
<keyword evidence="2" id="KW-1185">Reference proteome</keyword>
<dbReference type="Proteomes" id="UP001558632">
    <property type="component" value="Unassembled WGS sequence"/>
</dbReference>